<dbReference type="GO" id="GO:0005524">
    <property type="term" value="F:ATP binding"/>
    <property type="evidence" value="ECO:0007669"/>
    <property type="project" value="UniProtKB-UniRule"/>
</dbReference>
<dbReference type="GO" id="GO:0005737">
    <property type="term" value="C:cytoplasm"/>
    <property type="evidence" value="ECO:0007669"/>
    <property type="project" value="UniProtKB-UniRule"/>
</dbReference>
<evidence type="ECO:0000256" key="4">
    <source>
        <dbReference type="ARBA" id="ARBA00022553"/>
    </source>
</evidence>
<dbReference type="PIRSF" id="PIRSF037993">
    <property type="entry name" value="STPK_Pim-1"/>
    <property type="match status" value="1"/>
</dbReference>
<dbReference type="InterPro" id="IPR000719">
    <property type="entry name" value="Prot_kinase_dom"/>
</dbReference>
<evidence type="ECO:0000256" key="10">
    <source>
        <dbReference type="ARBA" id="ARBA00047899"/>
    </source>
</evidence>
<dbReference type="Gene3D" id="1.10.510.10">
    <property type="entry name" value="Transferase(Phosphotransferase) domain 1"/>
    <property type="match status" value="1"/>
</dbReference>
<evidence type="ECO:0000256" key="12">
    <source>
        <dbReference type="PIRNR" id="PIRNR037993"/>
    </source>
</evidence>
<evidence type="ECO:0000256" key="13">
    <source>
        <dbReference type="PIRSR" id="PIRSR037993-1"/>
    </source>
</evidence>
<dbReference type="SMART" id="SM00220">
    <property type="entry name" value="S_TKc"/>
    <property type="match status" value="1"/>
</dbReference>
<comment type="catalytic activity">
    <reaction evidence="11 12">
        <text>L-seryl-[protein] + ATP = O-phospho-L-seryl-[protein] + ADP + H(+)</text>
        <dbReference type="Rhea" id="RHEA:17989"/>
        <dbReference type="Rhea" id="RHEA-COMP:9863"/>
        <dbReference type="Rhea" id="RHEA-COMP:11604"/>
        <dbReference type="ChEBI" id="CHEBI:15378"/>
        <dbReference type="ChEBI" id="CHEBI:29999"/>
        <dbReference type="ChEBI" id="CHEBI:30616"/>
        <dbReference type="ChEBI" id="CHEBI:83421"/>
        <dbReference type="ChEBI" id="CHEBI:456216"/>
        <dbReference type="EC" id="2.7.11.1"/>
    </reaction>
</comment>
<keyword evidence="6 12" id="KW-0547">Nucleotide-binding</keyword>
<reference evidence="16" key="3">
    <citation type="submission" date="2025-09" db="UniProtKB">
        <authorList>
            <consortium name="Ensembl"/>
        </authorList>
    </citation>
    <scope>IDENTIFICATION</scope>
</reference>
<accession>A0A8C4T2G1</accession>
<reference evidence="16" key="1">
    <citation type="submission" date="2021-06" db="EMBL/GenBank/DDBJ databases">
        <authorList>
            <consortium name="Wellcome Sanger Institute Data Sharing"/>
        </authorList>
    </citation>
    <scope>NUCLEOTIDE SEQUENCE [LARGE SCALE GENOMIC DNA]</scope>
</reference>
<keyword evidence="5 12" id="KW-0808">Transferase</keyword>
<dbReference type="PANTHER" id="PTHR22984">
    <property type="entry name" value="SERINE/THREONINE-PROTEIN KINASE PIM"/>
    <property type="match status" value="1"/>
</dbReference>
<evidence type="ECO:0000256" key="2">
    <source>
        <dbReference type="ARBA" id="ARBA00005505"/>
    </source>
</evidence>
<evidence type="ECO:0000256" key="8">
    <source>
        <dbReference type="ARBA" id="ARBA00022840"/>
    </source>
</evidence>
<reference evidence="16" key="2">
    <citation type="submission" date="2025-08" db="UniProtKB">
        <authorList>
            <consortium name="Ensembl"/>
        </authorList>
    </citation>
    <scope>IDENTIFICATION</scope>
</reference>
<keyword evidence="4" id="KW-0597">Phosphoprotein</keyword>
<dbReference type="InterPro" id="IPR011009">
    <property type="entry name" value="Kinase-like_dom_sf"/>
</dbReference>
<dbReference type="Pfam" id="PF00069">
    <property type="entry name" value="Pkinase"/>
    <property type="match status" value="1"/>
</dbReference>
<comment type="subcellular location">
    <subcellularLocation>
        <location evidence="1">Host cytoplasm</location>
    </subcellularLocation>
</comment>
<dbReference type="Proteomes" id="UP000694620">
    <property type="component" value="Chromosome 10"/>
</dbReference>
<evidence type="ECO:0000256" key="6">
    <source>
        <dbReference type="ARBA" id="ARBA00022741"/>
    </source>
</evidence>
<name>A0A8C4T2G1_ERPCA</name>
<keyword evidence="3 12" id="KW-0723">Serine/threonine-protein kinase</keyword>
<dbReference type="GO" id="GO:0106310">
    <property type="term" value="F:protein serine kinase activity"/>
    <property type="evidence" value="ECO:0007669"/>
    <property type="project" value="UniProtKB-UniRule"/>
</dbReference>
<evidence type="ECO:0000256" key="7">
    <source>
        <dbReference type="ARBA" id="ARBA00022777"/>
    </source>
</evidence>
<evidence type="ECO:0000256" key="3">
    <source>
        <dbReference type="ARBA" id="ARBA00022527"/>
    </source>
</evidence>
<keyword evidence="9" id="KW-1035">Host cytoplasm</keyword>
<feature type="active site" description="Proton acceptor" evidence="13">
    <location>
        <position position="162"/>
    </location>
</feature>
<sequence>HLTAPGTCAQPPVWQCPPYNYLRDFKKEYRLGKCIGRGGYSAVYKGTRKADKLQVRCHVCLWNEVPTSIPNSDFLTCVLLSALHLCWVCEAPSCPAIISLLDWLRDSSRVVLVMELPEPCVNLFRFIRQCGGALEEDQARRIFQQVLVAVQHCHARGVFHRDLKTLNILIQTSTEKAKVIDFGSSSSFHDGHYQSFHGEHRSSRVSPPECVQEKGYQAVPTTAWSLGVMLYHMVSGGAPINFVHLQVISLTSPPECRDLIQKCLAVNPEQRPTIEEIACHVWLRRDHLGGNSP</sequence>
<comment type="similarity">
    <text evidence="2 12">Belongs to the protein kinase superfamily. CAMK Ser/Thr protein kinase family. PIM subfamily.</text>
</comment>
<dbReference type="GO" id="GO:0043066">
    <property type="term" value="P:negative regulation of apoptotic process"/>
    <property type="evidence" value="ECO:0007669"/>
    <property type="project" value="UniProtKB-UniRule"/>
</dbReference>
<dbReference type="PANTHER" id="PTHR22984:SF25">
    <property type="entry name" value="PROTEIN KINASE DOMAIN-CONTAINING PROTEIN"/>
    <property type="match status" value="1"/>
</dbReference>
<dbReference type="EC" id="2.7.11.1" evidence="12"/>
<evidence type="ECO:0000256" key="14">
    <source>
        <dbReference type="PIRSR" id="PIRSR037993-2"/>
    </source>
</evidence>
<protein>
    <recommendedName>
        <fullName evidence="12">Serine/threonine-protein kinase</fullName>
        <ecNumber evidence="12">2.7.11.1</ecNumber>
    </recommendedName>
</protein>
<evidence type="ECO:0000256" key="1">
    <source>
        <dbReference type="ARBA" id="ARBA00004192"/>
    </source>
</evidence>
<dbReference type="Gene3D" id="3.30.200.20">
    <property type="entry name" value="Phosphorylase Kinase, domain 1"/>
    <property type="match status" value="1"/>
</dbReference>
<keyword evidence="17" id="KW-1185">Reference proteome</keyword>
<dbReference type="InterPro" id="IPR051138">
    <property type="entry name" value="PIM_Ser/Thr_kinase"/>
</dbReference>
<dbReference type="InterPro" id="IPR017348">
    <property type="entry name" value="PIM1/2/3"/>
</dbReference>
<evidence type="ECO:0000259" key="15">
    <source>
        <dbReference type="PROSITE" id="PS50011"/>
    </source>
</evidence>
<dbReference type="GO" id="GO:0004674">
    <property type="term" value="F:protein serine/threonine kinase activity"/>
    <property type="evidence" value="ECO:0007669"/>
    <property type="project" value="UniProtKB-UniRule"/>
</dbReference>
<evidence type="ECO:0000256" key="9">
    <source>
        <dbReference type="ARBA" id="ARBA00023200"/>
    </source>
</evidence>
<evidence type="ECO:0000256" key="11">
    <source>
        <dbReference type="ARBA" id="ARBA00048679"/>
    </source>
</evidence>
<dbReference type="AlphaFoldDB" id="A0A8C4T2G1"/>
<keyword evidence="7 12" id="KW-0418">Kinase</keyword>
<dbReference type="InterPro" id="IPR008271">
    <property type="entry name" value="Ser/Thr_kinase_AS"/>
</dbReference>
<evidence type="ECO:0000313" key="16">
    <source>
        <dbReference type="Ensembl" id="ENSECRP00000025879.1"/>
    </source>
</evidence>
<feature type="binding site" evidence="14">
    <location>
        <position position="115"/>
    </location>
    <ligand>
        <name>ATP</name>
        <dbReference type="ChEBI" id="CHEBI:30616"/>
    </ligand>
</feature>
<dbReference type="Ensembl" id="ENSECRT00000026422.1">
    <property type="protein sequence ID" value="ENSECRP00000025879.1"/>
    <property type="gene ID" value="ENSECRG00000017470.1"/>
</dbReference>
<dbReference type="GeneTree" id="ENSGT00950000182996"/>
<dbReference type="PROSITE" id="PS50011">
    <property type="entry name" value="PROTEIN_KINASE_DOM"/>
    <property type="match status" value="1"/>
</dbReference>
<dbReference type="PROSITE" id="PS00108">
    <property type="entry name" value="PROTEIN_KINASE_ST"/>
    <property type="match status" value="1"/>
</dbReference>
<comment type="catalytic activity">
    <reaction evidence="10 12">
        <text>L-threonyl-[protein] + ATP = O-phospho-L-threonyl-[protein] + ADP + H(+)</text>
        <dbReference type="Rhea" id="RHEA:46608"/>
        <dbReference type="Rhea" id="RHEA-COMP:11060"/>
        <dbReference type="Rhea" id="RHEA-COMP:11605"/>
        <dbReference type="ChEBI" id="CHEBI:15378"/>
        <dbReference type="ChEBI" id="CHEBI:30013"/>
        <dbReference type="ChEBI" id="CHEBI:30616"/>
        <dbReference type="ChEBI" id="CHEBI:61977"/>
        <dbReference type="ChEBI" id="CHEBI:456216"/>
        <dbReference type="EC" id="2.7.11.1"/>
    </reaction>
</comment>
<comment type="function">
    <text evidence="12">Proto-oncogene with serine/threonine kinase activity involved in cell survival and cell proliferation.</text>
</comment>
<feature type="domain" description="Protein kinase" evidence="15">
    <location>
        <begin position="29"/>
        <end position="283"/>
    </location>
</feature>
<evidence type="ECO:0000256" key="5">
    <source>
        <dbReference type="ARBA" id="ARBA00022679"/>
    </source>
</evidence>
<organism evidence="16 17">
    <name type="scientific">Erpetoichthys calabaricus</name>
    <name type="common">Rope fish</name>
    <name type="synonym">Calamoichthys calabaricus</name>
    <dbReference type="NCBI Taxonomy" id="27687"/>
    <lineage>
        <taxon>Eukaryota</taxon>
        <taxon>Metazoa</taxon>
        <taxon>Chordata</taxon>
        <taxon>Craniata</taxon>
        <taxon>Vertebrata</taxon>
        <taxon>Euteleostomi</taxon>
        <taxon>Actinopterygii</taxon>
        <taxon>Polypteriformes</taxon>
        <taxon>Polypteridae</taxon>
        <taxon>Erpetoichthys</taxon>
    </lineage>
</organism>
<keyword evidence="8 12" id="KW-0067">ATP-binding</keyword>
<proteinExistence type="inferred from homology"/>
<dbReference type="SUPFAM" id="SSF56112">
    <property type="entry name" value="Protein kinase-like (PK-like)"/>
    <property type="match status" value="1"/>
</dbReference>
<evidence type="ECO:0000313" key="17">
    <source>
        <dbReference type="Proteomes" id="UP000694620"/>
    </source>
</evidence>